<dbReference type="PANTHER" id="PTHR23077:SF27">
    <property type="entry name" value="ATPASE FAMILY GENE 2 PROTEIN HOMOLOG A"/>
    <property type="match status" value="1"/>
</dbReference>
<evidence type="ECO:0000313" key="6">
    <source>
        <dbReference type="EMBL" id="SPO05986.1"/>
    </source>
</evidence>
<dbReference type="Proteomes" id="UP001187682">
    <property type="component" value="Unassembled WGS sequence"/>
</dbReference>
<dbReference type="InterPro" id="IPR027417">
    <property type="entry name" value="P-loop_NTPase"/>
</dbReference>
<dbReference type="InterPro" id="IPR041569">
    <property type="entry name" value="AAA_lid_3"/>
</dbReference>
<dbReference type="GO" id="GO:0016887">
    <property type="term" value="F:ATP hydrolysis activity"/>
    <property type="evidence" value="ECO:0007669"/>
    <property type="project" value="InterPro"/>
</dbReference>
<evidence type="ECO:0000256" key="1">
    <source>
        <dbReference type="ARBA" id="ARBA00022741"/>
    </source>
</evidence>
<evidence type="ECO:0000256" key="3">
    <source>
        <dbReference type="ARBA" id="ARBA00023054"/>
    </source>
</evidence>
<feature type="domain" description="AAA+ ATPase" evidence="5">
    <location>
        <begin position="258"/>
        <end position="388"/>
    </location>
</feature>
<feature type="region of interest" description="Disordered" evidence="4">
    <location>
        <begin position="441"/>
        <end position="471"/>
    </location>
</feature>
<evidence type="ECO:0000313" key="7">
    <source>
        <dbReference type="Proteomes" id="UP001187682"/>
    </source>
</evidence>
<sequence length="779" mass="84415">MSLECRIRPNAPSKPPKPEDKPDLRKPPILLVNRAGFELLERSYGVRGSTVYVCVERLEDGEKTGDAPAGEGTRKPIRRLATVMPATQDMKGDVVKMARAYMEGVGFHTGDLVRITAEKGPPKEAERIIVEDVTGEAALEGDERVFWEMGVAEYLRKKTTYIYPGANFELKLITSARLFRVVSVNAQVDNLARVQPTMKVSLAYAAGSLAPLEPSTLLNRSLVVDRIPGLGPQITALNEFLSDLQSPSTSLPFDPRWDTAAIAIHGGRGTGKTFVLNKIASSAASTLAVLQTDKATGPNGMREVFAQAMVQAPSILLIDDIDELIEGQRAQQSVGFIATMLDEVAADAAKKGSAGVIAIATCKDYFALPHELRRLSRFARGIALPIPDVPAKLEILKSFDIPLAPDVKDEVILEVAKRTYAFNPEDLKRLVANARQAAIRRHRKEEKKREQERGQVAVDGPDGDGKKEGSGEVEFCVRREELEGALSRTSPSSLNDINLRPPTVHWKDIGGQSKVKDELQRMIREVIGQSPLCLEPPKGILLYGPPGCAKTFTAQALATESGFNFFSVKGPELLSQYVGETERAIRRLFQRAASSAPSIIFFDELDTMGITPRRSGGGGGGSSGGSGGVGIGVLGALLTELDGFETLEDVVVLAATNSPESIEPALLRSGRLDRYLFVGPPGLQEREEIFAIYTGKVPTADNVDLAELARLTEGYTGADIRGVVNEAGHVVFTERGGDVEGAVIGMDHIRKAIEARGPSVTPKMLERYTKWKPSLNFRT</sequence>
<evidence type="ECO:0000256" key="2">
    <source>
        <dbReference type="ARBA" id="ARBA00022840"/>
    </source>
</evidence>
<accession>A0AAE8SYK9</accession>
<protein>
    <submittedName>
        <fullName evidence="6">Related to AAA family ATPase</fullName>
    </submittedName>
</protein>
<dbReference type="Gene3D" id="1.10.8.60">
    <property type="match status" value="1"/>
</dbReference>
<evidence type="ECO:0000256" key="4">
    <source>
        <dbReference type="SAM" id="MobiDB-lite"/>
    </source>
</evidence>
<dbReference type="Pfam" id="PF17862">
    <property type="entry name" value="AAA_lid_3"/>
    <property type="match status" value="1"/>
</dbReference>
<dbReference type="SUPFAM" id="SSF52540">
    <property type="entry name" value="P-loop containing nucleoside triphosphate hydrolases"/>
    <property type="match status" value="2"/>
</dbReference>
<dbReference type="SMART" id="SM00382">
    <property type="entry name" value="AAA"/>
    <property type="match status" value="2"/>
</dbReference>
<feature type="compositionally biased region" description="Basic and acidic residues" evidence="4">
    <location>
        <begin position="16"/>
        <end position="26"/>
    </location>
</feature>
<evidence type="ECO:0000259" key="5">
    <source>
        <dbReference type="SMART" id="SM00382"/>
    </source>
</evidence>
<feature type="region of interest" description="Disordered" evidence="4">
    <location>
        <begin position="1"/>
        <end position="26"/>
    </location>
</feature>
<organism evidence="6 7">
    <name type="scientific">Cephalotrichum gorgonifer</name>
    <dbReference type="NCBI Taxonomy" id="2041049"/>
    <lineage>
        <taxon>Eukaryota</taxon>
        <taxon>Fungi</taxon>
        <taxon>Dikarya</taxon>
        <taxon>Ascomycota</taxon>
        <taxon>Pezizomycotina</taxon>
        <taxon>Sordariomycetes</taxon>
        <taxon>Hypocreomycetidae</taxon>
        <taxon>Microascales</taxon>
        <taxon>Microascaceae</taxon>
        <taxon>Cephalotrichum</taxon>
    </lineage>
</organism>
<keyword evidence="3" id="KW-0175">Coiled coil</keyword>
<dbReference type="InterPro" id="IPR050168">
    <property type="entry name" value="AAA_ATPase_domain"/>
</dbReference>
<dbReference type="FunFam" id="3.40.50.300:FF:001025">
    <property type="entry name" value="ATPase family, AAA domain-containing 2B"/>
    <property type="match status" value="1"/>
</dbReference>
<dbReference type="GO" id="GO:0005524">
    <property type="term" value="F:ATP binding"/>
    <property type="evidence" value="ECO:0007669"/>
    <property type="project" value="UniProtKB-KW"/>
</dbReference>
<dbReference type="Gene3D" id="3.40.50.300">
    <property type="entry name" value="P-loop containing nucleotide triphosphate hydrolases"/>
    <property type="match status" value="2"/>
</dbReference>
<comment type="caution">
    <text evidence="6">The sequence shown here is derived from an EMBL/GenBank/DDBJ whole genome shotgun (WGS) entry which is preliminary data.</text>
</comment>
<proteinExistence type="predicted"/>
<dbReference type="AlphaFoldDB" id="A0AAE8SYK9"/>
<reference evidence="6" key="1">
    <citation type="submission" date="2018-03" db="EMBL/GenBank/DDBJ databases">
        <authorList>
            <person name="Guldener U."/>
        </authorList>
    </citation>
    <scope>NUCLEOTIDE SEQUENCE</scope>
</reference>
<name>A0AAE8SYK9_9PEZI</name>
<dbReference type="GO" id="GO:0005737">
    <property type="term" value="C:cytoplasm"/>
    <property type="evidence" value="ECO:0007669"/>
    <property type="project" value="TreeGrafter"/>
</dbReference>
<dbReference type="Gene3D" id="6.10.20.150">
    <property type="match status" value="1"/>
</dbReference>
<dbReference type="Pfam" id="PF00004">
    <property type="entry name" value="AAA"/>
    <property type="match status" value="2"/>
</dbReference>
<dbReference type="InterPro" id="IPR003959">
    <property type="entry name" value="ATPase_AAA_core"/>
</dbReference>
<feature type="domain" description="AAA+ ATPase" evidence="5">
    <location>
        <begin position="536"/>
        <end position="682"/>
    </location>
</feature>
<dbReference type="PANTHER" id="PTHR23077">
    <property type="entry name" value="AAA-FAMILY ATPASE"/>
    <property type="match status" value="1"/>
</dbReference>
<keyword evidence="1" id="KW-0547">Nucleotide-binding</keyword>
<dbReference type="InterPro" id="IPR003593">
    <property type="entry name" value="AAA+_ATPase"/>
</dbReference>
<keyword evidence="2" id="KW-0067">ATP-binding</keyword>
<keyword evidence="7" id="KW-1185">Reference proteome</keyword>
<dbReference type="EMBL" id="ONZQ02000014">
    <property type="protein sequence ID" value="SPO05986.1"/>
    <property type="molecule type" value="Genomic_DNA"/>
</dbReference>
<gene>
    <name evidence="6" type="ORF">DNG_08675</name>
</gene>